<dbReference type="PRINTS" id="PR00996">
    <property type="entry name" value="CHERMTFRASE"/>
</dbReference>
<dbReference type="InterPro" id="IPR026024">
    <property type="entry name" value="Chemotaxis_MeTrfase_CheR"/>
</dbReference>
<feature type="binding site" evidence="6">
    <location>
        <position position="145"/>
    </location>
    <ligand>
        <name>S-adenosyl-L-methionine</name>
        <dbReference type="ChEBI" id="CHEBI:59789"/>
    </ligand>
</feature>
<dbReference type="PROSITE" id="PS50123">
    <property type="entry name" value="CHER"/>
    <property type="match status" value="1"/>
</dbReference>
<name>A0A238JGH9_9RHOB</name>
<dbReference type="InterPro" id="IPR050903">
    <property type="entry name" value="Bact_Chemotaxis_MeTrfase"/>
</dbReference>
<feature type="domain" description="CheR-type methyltransferase" evidence="7">
    <location>
        <begin position="1"/>
        <end position="276"/>
    </location>
</feature>
<feature type="binding site" evidence="6">
    <location>
        <begin position="220"/>
        <end position="221"/>
    </location>
    <ligand>
        <name>S-adenosyl-L-methionine</name>
        <dbReference type="ChEBI" id="CHEBI:59789"/>
    </ligand>
</feature>
<comment type="function">
    <text evidence="5">Methylation of the membrane-bound methyl-accepting chemotaxis proteins (MCP) to form gamma-glutamyl methyl ester residues in MCP.</text>
</comment>
<dbReference type="CDD" id="cd02440">
    <property type="entry name" value="AdoMet_MTases"/>
    <property type="match status" value="1"/>
</dbReference>
<evidence type="ECO:0000256" key="2">
    <source>
        <dbReference type="ARBA" id="ARBA00022603"/>
    </source>
</evidence>
<evidence type="ECO:0000256" key="1">
    <source>
        <dbReference type="ARBA" id="ARBA00001541"/>
    </source>
</evidence>
<feature type="binding site" evidence="6">
    <location>
        <position position="82"/>
    </location>
    <ligand>
        <name>S-adenosyl-L-methionine</name>
        <dbReference type="ChEBI" id="CHEBI:59789"/>
    </ligand>
</feature>
<dbReference type="InterPro" id="IPR022641">
    <property type="entry name" value="CheR_N"/>
</dbReference>
<evidence type="ECO:0000256" key="6">
    <source>
        <dbReference type="PIRSR" id="PIRSR000410-1"/>
    </source>
</evidence>
<feature type="binding site" evidence="6">
    <location>
        <begin position="203"/>
        <end position="204"/>
    </location>
    <ligand>
        <name>S-adenosyl-L-methionine</name>
        <dbReference type="ChEBI" id="CHEBI:59789"/>
    </ligand>
</feature>
<dbReference type="InterPro" id="IPR022642">
    <property type="entry name" value="CheR_C"/>
</dbReference>
<comment type="catalytic activity">
    <reaction evidence="1 5">
        <text>L-glutamyl-[protein] + S-adenosyl-L-methionine = [protein]-L-glutamate 5-O-methyl ester + S-adenosyl-L-homocysteine</text>
        <dbReference type="Rhea" id="RHEA:24452"/>
        <dbReference type="Rhea" id="RHEA-COMP:10208"/>
        <dbReference type="Rhea" id="RHEA-COMP:10311"/>
        <dbReference type="ChEBI" id="CHEBI:29973"/>
        <dbReference type="ChEBI" id="CHEBI:57856"/>
        <dbReference type="ChEBI" id="CHEBI:59789"/>
        <dbReference type="ChEBI" id="CHEBI:82795"/>
        <dbReference type="EC" id="2.1.1.80"/>
    </reaction>
</comment>
<gene>
    <name evidence="8" type="primary">cheR2</name>
    <name evidence="8" type="ORF">TRP8649_03437</name>
</gene>
<feature type="binding site" evidence="6">
    <location>
        <position position="119"/>
    </location>
    <ligand>
        <name>S-adenosyl-L-methionine</name>
        <dbReference type="ChEBI" id="CHEBI:59789"/>
    </ligand>
</feature>
<evidence type="ECO:0000259" key="7">
    <source>
        <dbReference type="PROSITE" id="PS50123"/>
    </source>
</evidence>
<dbReference type="InterPro" id="IPR036804">
    <property type="entry name" value="CheR_N_sf"/>
</dbReference>
<dbReference type="SMART" id="SM00138">
    <property type="entry name" value="MeTrc"/>
    <property type="match status" value="1"/>
</dbReference>
<dbReference type="PANTHER" id="PTHR24422:SF26">
    <property type="entry name" value="CHEMOTAXIS PROTEIN METHYLTRANSFERASE"/>
    <property type="match status" value="1"/>
</dbReference>
<dbReference type="OrthoDB" id="9816309at2"/>
<dbReference type="InterPro" id="IPR029063">
    <property type="entry name" value="SAM-dependent_MTases_sf"/>
</dbReference>
<dbReference type="PANTHER" id="PTHR24422">
    <property type="entry name" value="CHEMOTAXIS PROTEIN METHYLTRANSFERASE"/>
    <property type="match status" value="1"/>
</dbReference>
<dbReference type="Pfam" id="PF03705">
    <property type="entry name" value="CheR_N"/>
    <property type="match status" value="1"/>
</dbReference>
<dbReference type="GO" id="GO:0008983">
    <property type="term" value="F:protein-glutamate O-methyltransferase activity"/>
    <property type="evidence" value="ECO:0007669"/>
    <property type="project" value="UniProtKB-EC"/>
</dbReference>
<evidence type="ECO:0000313" key="8">
    <source>
        <dbReference type="EMBL" id="SMX29304.1"/>
    </source>
</evidence>
<dbReference type="Gene3D" id="1.10.155.10">
    <property type="entry name" value="Chemotaxis receptor methyltransferase CheR, N-terminal domain"/>
    <property type="match status" value="1"/>
</dbReference>
<keyword evidence="2 5" id="KW-0489">Methyltransferase</keyword>
<keyword evidence="9" id="KW-1185">Reference proteome</keyword>
<dbReference type="Pfam" id="PF01739">
    <property type="entry name" value="CheR"/>
    <property type="match status" value="1"/>
</dbReference>
<keyword evidence="3 5" id="KW-0808">Transferase</keyword>
<reference evidence="9" key="1">
    <citation type="submission" date="2017-05" db="EMBL/GenBank/DDBJ databases">
        <authorList>
            <person name="Rodrigo-Torres L."/>
            <person name="Arahal R. D."/>
            <person name="Lucena T."/>
        </authorList>
    </citation>
    <scope>NUCLEOTIDE SEQUENCE [LARGE SCALE GENOMIC DNA]</scope>
    <source>
        <strain evidence="9">CECT 8649</strain>
    </source>
</reference>
<protein>
    <recommendedName>
        <fullName evidence="5">Chemotaxis protein methyltransferase</fullName>
        <ecNumber evidence="5">2.1.1.80</ecNumber>
    </recommendedName>
</protein>
<dbReference type="GO" id="GO:0032259">
    <property type="term" value="P:methylation"/>
    <property type="evidence" value="ECO:0007669"/>
    <property type="project" value="UniProtKB-KW"/>
</dbReference>
<evidence type="ECO:0000256" key="3">
    <source>
        <dbReference type="ARBA" id="ARBA00022679"/>
    </source>
</evidence>
<evidence type="ECO:0000313" key="9">
    <source>
        <dbReference type="Proteomes" id="UP000225972"/>
    </source>
</evidence>
<keyword evidence="4 5" id="KW-0949">S-adenosyl-L-methionine</keyword>
<organism evidence="8 9">
    <name type="scientific">Pelagimonas phthalicica</name>
    <dbReference type="NCBI Taxonomy" id="1037362"/>
    <lineage>
        <taxon>Bacteria</taxon>
        <taxon>Pseudomonadati</taxon>
        <taxon>Pseudomonadota</taxon>
        <taxon>Alphaproteobacteria</taxon>
        <taxon>Rhodobacterales</taxon>
        <taxon>Roseobacteraceae</taxon>
        <taxon>Pelagimonas</taxon>
    </lineage>
</organism>
<evidence type="ECO:0000256" key="5">
    <source>
        <dbReference type="PIRNR" id="PIRNR000410"/>
    </source>
</evidence>
<dbReference type="InterPro" id="IPR000780">
    <property type="entry name" value="CheR_MeTrfase"/>
</dbReference>
<dbReference type="SUPFAM" id="SSF47757">
    <property type="entry name" value="Chemotaxis receptor methyltransferase CheR, N-terminal domain"/>
    <property type="match status" value="1"/>
</dbReference>
<dbReference type="PIRSF" id="PIRSF000410">
    <property type="entry name" value="CheR"/>
    <property type="match status" value="1"/>
</dbReference>
<dbReference type="Gene3D" id="3.40.50.150">
    <property type="entry name" value="Vaccinia Virus protein VP39"/>
    <property type="match status" value="1"/>
</dbReference>
<feature type="binding site" evidence="6">
    <location>
        <position position="76"/>
    </location>
    <ligand>
        <name>S-adenosyl-L-methionine</name>
        <dbReference type="ChEBI" id="CHEBI:59789"/>
    </ligand>
</feature>
<dbReference type="Proteomes" id="UP000225972">
    <property type="component" value="Unassembled WGS sequence"/>
</dbReference>
<accession>A0A238JGH9</accession>
<feature type="binding site" evidence="6">
    <location>
        <position position="78"/>
    </location>
    <ligand>
        <name>S-adenosyl-L-methionine</name>
        <dbReference type="ChEBI" id="CHEBI:59789"/>
    </ligand>
</feature>
<dbReference type="RefSeq" id="WP_099247222.1">
    <property type="nucleotide sequence ID" value="NZ_FXXP01000002.1"/>
</dbReference>
<dbReference type="EC" id="2.1.1.80" evidence="5"/>
<sequence>MLDSDIEMSDSEFAKLRAIVHKNTGITIGENRKSMLLSRLRRRLREVDAPNFSSYISGLVNNPGEMQELTNRVTTNETYFYRTPRVWEHFENEVVPKFLKARHARPLKIWSAAASTGEEAHTIGVLLEDLRQKHQGFEYSVLGTDVSSRVLDIAETGLYKGRAIARFQKAKPDLFKTHMIGNDTDGFQADPAIKKRLKFKLHNLLERLKSTSSFDVVFLRNVLIYFTKEDQETILNHVRDQIRPEGILYIGESETLTNLDTGFEQVLPIIYRPVLGTGRPADE</sequence>
<evidence type="ECO:0000256" key="4">
    <source>
        <dbReference type="ARBA" id="ARBA00022691"/>
    </source>
</evidence>
<dbReference type="EMBL" id="FXXP01000002">
    <property type="protein sequence ID" value="SMX29304.1"/>
    <property type="molecule type" value="Genomic_DNA"/>
</dbReference>
<proteinExistence type="predicted"/>
<dbReference type="SUPFAM" id="SSF53335">
    <property type="entry name" value="S-adenosyl-L-methionine-dependent methyltransferases"/>
    <property type="match status" value="1"/>
</dbReference>
<dbReference type="AlphaFoldDB" id="A0A238JGH9"/>